<protein>
    <recommendedName>
        <fullName evidence="2">DNA polymerase III subunit delta</fullName>
        <ecNumber evidence="1">2.7.7.7</ecNumber>
    </recommendedName>
</protein>
<keyword evidence="3 10" id="KW-0808">Transferase</keyword>
<dbReference type="PANTHER" id="PTHR34388">
    <property type="entry name" value="DNA POLYMERASE III SUBUNIT DELTA"/>
    <property type="match status" value="1"/>
</dbReference>
<dbReference type="SUPFAM" id="SSF48019">
    <property type="entry name" value="post-AAA+ oligomerization domain-like"/>
    <property type="match status" value="1"/>
</dbReference>
<name>A0A9D9N421_9BACT</name>
<dbReference type="InterPro" id="IPR010372">
    <property type="entry name" value="DNA_pol3_delta_N"/>
</dbReference>
<proteinExistence type="inferred from homology"/>
<dbReference type="GO" id="GO:0006261">
    <property type="term" value="P:DNA-templated DNA replication"/>
    <property type="evidence" value="ECO:0007669"/>
    <property type="project" value="TreeGrafter"/>
</dbReference>
<dbReference type="GO" id="GO:0003677">
    <property type="term" value="F:DNA binding"/>
    <property type="evidence" value="ECO:0007669"/>
    <property type="project" value="InterPro"/>
</dbReference>
<evidence type="ECO:0000256" key="5">
    <source>
        <dbReference type="ARBA" id="ARBA00022705"/>
    </source>
</evidence>
<evidence type="ECO:0000256" key="6">
    <source>
        <dbReference type="ARBA" id="ARBA00022932"/>
    </source>
</evidence>
<dbReference type="GO" id="GO:0009360">
    <property type="term" value="C:DNA polymerase III complex"/>
    <property type="evidence" value="ECO:0007669"/>
    <property type="project" value="InterPro"/>
</dbReference>
<reference evidence="10" key="1">
    <citation type="submission" date="2020-10" db="EMBL/GenBank/DDBJ databases">
        <authorList>
            <person name="Gilroy R."/>
        </authorList>
    </citation>
    <scope>NUCLEOTIDE SEQUENCE</scope>
    <source>
        <strain evidence="10">G3-3990</strain>
    </source>
</reference>
<dbReference type="EMBL" id="JADIMG010000045">
    <property type="protein sequence ID" value="MBO8459572.1"/>
    <property type="molecule type" value="Genomic_DNA"/>
</dbReference>
<comment type="catalytic activity">
    <reaction evidence="8">
        <text>DNA(n) + a 2'-deoxyribonucleoside 5'-triphosphate = DNA(n+1) + diphosphate</text>
        <dbReference type="Rhea" id="RHEA:22508"/>
        <dbReference type="Rhea" id="RHEA-COMP:17339"/>
        <dbReference type="Rhea" id="RHEA-COMP:17340"/>
        <dbReference type="ChEBI" id="CHEBI:33019"/>
        <dbReference type="ChEBI" id="CHEBI:61560"/>
        <dbReference type="ChEBI" id="CHEBI:173112"/>
        <dbReference type="EC" id="2.7.7.7"/>
    </reaction>
</comment>
<evidence type="ECO:0000256" key="8">
    <source>
        <dbReference type="ARBA" id="ARBA00049244"/>
    </source>
</evidence>
<dbReference type="AlphaFoldDB" id="A0A9D9N421"/>
<comment type="caution">
    <text evidence="10">The sequence shown here is derived from an EMBL/GenBank/DDBJ whole genome shotgun (WGS) entry which is preliminary data.</text>
</comment>
<dbReference type="Gene3D" id="1.20.272.10">
    <property type="match status" value="1"/>
</dbReference>
<dbReference type="InterPro" id="IPR027417">
    <property type="entry name" value="P-loop_NTPase"/>
</dbReference>
<organism evidence="10 11">
    <name type="scientific">Candidatus Gallipaludibacter merdavium</name>
    <dbReference type="NCBI Taxonomy" id="2840839"/>
    <lineage>
        <taxon>Bacteria</taxon>
        <taxon>Pseudomonadati</taxon>
        <taxon>Bacteroidota</taxon>
        <taxon>Bacteroidia</taxon>
        <taxon>Bacteroidales</taxon>
        <taxon>Candidatus Gallipaludibacter</taxon>
    </lineage>
</organism>
<sequence>MTPAQILSDLKNGKYAPIYLLMGEEPYYIDLISDYIEEHALDAASRDFDQTVVYGKDTTMREVIQTARRFPMFGTRQVVIVKEAQHLGSFDDLNYYLQQPQKSTVLVFCYKYGSLDKRLKLLKEIEKTGVLMESAKIRDYQVVGWITDYVRQHKLNIDSKAVALLAEFLGTDLSKIINELNKLIIGCGGKTITADLVESNVGISKDYNVFELQKALIKRDVLKANRIIRYFAANPKNNPLVMVLAQLFKFFSNLMIYHYLSDKQDNSVAVALKISPFFVRDYKEAAQLFNARRTMNAISYIREAAARQNGVDVYQMADEDILKELIFKILH</sequence>
<keyword evidence="4 10" id="KW-0548">Nucleotidyltransferase</keyword>
<comment type="similarity">
    <text evidence="7">Belongs to the DNA polymerase HolA subunit family.</text>
</comment>
<dbReference type="Gene3D" id="3.40.50.300">
    <property type="entry name" value="P-loop containing nucleotide triphosphate hydrolases"/>
    <property type="match status" value="1"/>
</dbReference>
<dbReference type="Proteomes" id="UP000823641">
    <property type="component" value="Unassembled WGS sequence"/>
</dbReference>
<evidence type="ECO:0000256" key="1">
    <source>
        <dbReference type="ARBA" id="ARBA00012417"/>
    </source>
</evidence>
<dbReference type="EC" id="2.7.7.7" evidence="1"/>
<keyword evidence="5" id="KW-0235">DNA replication</keyword>
<dbReference type="Pfam" id="PF06144">
    <property type="entry name" value="DNA_pol3_delta"/>
    <property type="match status" value="1"/>
</dbReference>
<evidence type="ECO:0000256" key="4">
    <source>
        <dbReference type="ARBA" id="ARBA00022695"/>
    </source>
</evidence>
<evidence type="ECO:0000256" key="7">
    <source>
        <dbReference type="ARBA" id="ARBA00034754"/>
    </source>
</evidence>
<dbReference type="NCBIfam" id="TIGR01128">
    <property type="entry name" value="holA"/>
    <property type="match status" value="1"/>
</dbReference>
<evidence type="ECO:0000313" key="11">
    <source>
        <dbReference type="Proteomes" id="UP000823641"/>
    </source>
</evidence>
<dbReference type="SUPFAM" id="SSF52540">
    <property type="entry name" value="P-loop containing nucleoside triphosphate hydrolases"/>
    <property type="match status" value="1"/>
</dbReference>
<evidence type="ECO:0000256" key="2">
    <source>
        <dbReference type="ARBA" id="ARBA00017703"/>
    </source>
</evidence>
<dbReference type="InterPro" id="IPR008921">
    <property type="entry name" value="DNA_pol3_clamp-load_cplx_C"/>
</dbReference>
<evidence type="ECO:0000259" key="9">
    <source>
        <dbReference type="Pfam" id="PF06144"/>
    </source>
</evidence>
<dbReference type="InterPro" id="IPR005790">
    <property type="entry name" value="DNA_polIII_delta"/>
</dbReference>
<reference evidence="10" key="2">
    <citation type="journal article" date="2021" name="PeerJ">
        <title>Extensive microbial diversity within the chicken gut microbiome revealed by metagenomics and culture.</title>
        <authorList>
            <person name="Gilroy R."/>
            <person name="Ravi A."/>
            <person name="Getino M."/>
            <person name="Pursley I."/>
            <person name="Horton D.L."/>
            <person name="Alikhan N.F."/>
            <person name="Baker D."/>
            <person name="Gharbi K."/>
            <person name="Hall N."/>
            <person name="Watson M."/>
            <person name="Adriaenssens E.M."/>
            <person name="Foster-Nyarko E."/>
            <person name="Jarju S."/>
            <person name="Secka A."/>
            <person name="Antonio M."/>
            <person name="Oren A."/>
            <person name="Chaudhuri R.R."/>
            <person name="La Ragione R."/>
            <person name="Hildebrand F."/>
            <person name="Pallen M.J."/>
        </authorList>
    </citation>
    <scope>NUCLEOTIDE SEQUENCE</scope>
    <source>
        <strain evidence="10">G3-3990</strain>
    </source>
</reference>
<evidence type="ECO:0000313" key="10">
    <source>
        <dbReference type="EMBL" id="MBO8459572.1"/>
    </source>
</evidence>
<evidence type="ECO:0000256" key="3">
    <source>
        <dbReference type="ARBA" id="ARBA00022679"/>
    </source>
</evidence>
<accession>A0A9D9N421</accession>
<gene>
    <name evidence="10" type="primary">holA</name>
    <name evidence="10" type="ORF">IAA73_04470</name>
</gene>
<keyword evidence="6" id="KW-0239">DNA-directed DNA polymerase</keyword>
<feature type="domain" description="DNA polymerase III delta N-terminal" evidence="9">
    <location>
        <begin position="19"/>
        <end position="133"/>
    </location>
</feature>
<dbReference type="GO" id="GO:0003887">
    <property type="term" value="F:DNA-directed DNA polymerase activity"/>
    <property type="evidence" value="ECO:0007669"/>
    <property type="project" value="UniProtKB-KW"/>
</dbReference>
<dbReference type="Gene3D" id="1.10.8.60">
    <property type="match status" value="1"/>
</dbReference>
<dbReference type="PANTHER" id="PTHR34388:SF1">
    <property type="entry name" value="DNA POLYMERASE III SUBUNIT DELTA"/>
    <property type="match status" value="1"/>
</dbReference>